<evidence type="ECO:0000256" key="3">
    <source>
        <dbReference type="ARBA" id="ARBA00022448"/>
    </source>
</evidence>
<feature type="compositionally biased region" description="Basic and acidic residues" evidence="10">
    <location>
        <begin position="567"/>
        <end position="595"/>
    </location>
</feature>
<dbReference type="Pfam" id="PF00474">
    <property type="entry name" value="SSF"/>
    <property type="match status" value="1"/>
</dbReference>
<evidence type="ECO:0000256" key="5">
    <source>
        <dbReference type="ARBA" id="ARBA00022692"/>
    </source>
</evidence>
<evidence type="ECO:0000256" key="10">
    <source>
        <dbReference type="SAM" id="MobiDB-lite"/>
    </source>
</evidence>
<reference evidence="12" key="2">
    <citation type="submission" date="2020-09" db="EMBL/GenBank/DDBJ databases">
        <authorList>
            <person name="Sun Q."/>
            <person name="Zhou Y."/>
        </authorList>
    </citation>
    <scope>NUCLEOTIDE SEQUENCE</scope>
    <source>
        <strain evidence="12">CGMCC 1.12785</strain>
    </source>
</reference>
<dbReference type="Gene3D" id="1.20.1730.10">
    <property type="entry name" value="Sodium/glucose cotransporter"/>
    <property type="match status" value="1"/>
</dbReference>
<feature type="transmembrane region" description="Helical" evidence="11">
    <location>
        <begin position="255"/>
        <end position="274"/>
    </location>
</feature>
<dbReference type="CDD" id="cd11480">
    <property type="entry name" value="SLC5sbd_u4"/>
    <property type="match status" value="1"/>
</dbReference>
<feature type="transmembrane region" description="Helical" evidence="11">
    <location>
        <begin position="436"/>
        <end position="461"/>
    </location>
</feature>
<gene>
    <name evidence="12" type="ORF">GCM10011333_19210</name>
</gene>
<feature type="transmembrane region" description="Helical" evidence="11">
    <location>
        <begin position="116"/>
        <end position="134"/>
    </location>
</feature>
<dbReference type="PROSITE" id="PS50283">
    <property type="entry name" value="NA_SOLUT_SYMP_3"/>
    <property type="match status" value="1"/>
</dbReference>
<evidence type="ECO:0000256" key="11">
    <source>
        <dbReference type="SAM" id="Phobius"/>
    </source>
</evidence>
<dbReference type="GO" id="GO:0005886">
    <property type="term" value="C:plasma membrane"/>
    <property type="evidence" value="ECO:0007669"/>
    <property type="project" value="UniProtKB-SubCell"/>
</dbReference>
<dbReference type="GO" id="GO:0006847">
    <property type="term" value="P:plasma membrane acetate transport"/>
    <property type="evidence" value="ECO:0007669"/>
    <property type="project" value="TreeGrafter"/>
</dbReference>
<evidence type="ECO:0000256" key="2">
    <source>
        <dbReference type="ARBA" id="ARBA00006434"/>
    </source>
</evidence>
<accession>A0A8J2TYG9</accession>
<dbReference type="GO" id="GO:0015293">
    <property type="term" value="F:symporter activity"/>
    <property type="evidence" value="ECO:0007669"/>
    <property type="project" value="UniProtKB-KW"/>
</dbReference>
<evidence type="ECO:0000256" key="9">
    <source>
        <dbReference type="RuleBase" id="RU362091"/>
    </source>
</evidence>
<dbReference type="GO" id="GO:0015123">
    <property type="term" value="F:acetate transmembrane transporter activity"/>
    <property type="evidence" value="ECO:0007669"/>
    <property type="project" value="TreeGrafter"/>
</dbReference>
<feature type="transmembrane region" description="Helical" evidence="11">
    <location>
        <begin position="499"/>
        <end position="520"/>
    </location>
</feature>
<keyword evidence="7 11" id="KW-1133">Transmembrane helix</keyword>
<keyword evidence="13" id="KW-1185">Reference proteome</keyword>
<dbReference type="PANTHER" id="PTHR48086">
    <property type="entry name" value="SODIUM/PROLINE SYMPORTER-RELATED"/>
    <property type="match status" value="1"/>
</dbReference>
<protein>
    <submittedName>
        <fullName evidence="12">Cation acetate symporter</fullName>
    </submittedName>
</protein>
<comment type="subcellular location">
    <subcellularLocation>
        <location evidence="1">Cell membrane</location>
        <topology evidence="1">Multi-pass membrane protein</topology>
    </subcellularLocation>
</comment>
<feature type="transmembrane region" description="Helical" evidence="11">
    <location>
        <begin position="186"/>
        <end position="203"/>
    </location>
</feature>
<evidence type="ECO:0000256" key="4">
    <source>
        <dbReference type="ARBA" id="ARBA00022475"/>
    </source>
</evidence>
<evidence type="ECO:0000313" key="12">
    <source>
        <dbReference type="EMBL" id="GGA16293.1"/>
    </source>
</evidence>
<proteinExistence type="inferred from homology"/>
<sequence>MSGASIVTLLAVLLVVVGISLLTRPRHSSTVDFYLAGQRVGVATNSWAICGDYLSAASFLGVAAAVYVSGLDGAWYAVGFAAGFIPVLLLVAAPLRRFGEFSLADFLGRRLGSEPVRLATVGVIQLIILAYLVPQSVGGGITWELLVGQGLLGLSPYATGVLISTAVVAAVVALGGMRGTTWNQAVQFLLLLMALIWLAAMVASDGFRYGGAVAELSREPLMNPAYTPEGWVLVPEVNQIDAGQPATFGEPGSRYGRLGQVALVVTLAMGTAGLPHVMNRYFTAPTGKAARTTTVWVLALAGLFYALAVMLGAAARALIPGAVREHPWLEPLTVDGVLKIPEHALPVLGRIYGGEAGLGLVAAAALIAAMSTVAGLLLASAATWGHDVYERHLNPRATQRQAVLAGRVTTLVAAALAAGLALVLHPNAFTPALPSLVATMVTWAFAIAGSALTPVLVLAIWWRRTTAAGALAGLTTGTVLAVAMFTAGSLLPPSAGQELLATPTLVTAPLATLVIVLVSLRTRPPADVDSAWVLMHGTAADRRAERLAELTVGARPALPWRALPWRGRTDRQRTGEPTHEGLGDRRGRGLRGDLP</sequence>
<feature type="transmembrane region" description="Helical" evidence="11">
    <location>
        <begin position="468"/>
        <end position="487"/>
    </location>
</feature>
<keyword evidence="5 11" id="KW-0812">Transmembrane</keyword>
<evidence type="ECO:0000256" key="6">
    <source>
        <dbReference type="ARBA" id="ARBA00022847"/>
    </source>
</evidence>
<feature type="transmembrane region" description="Helical" evidence="11">
    <location>
        <begin position="356"/>
        <end position="381"/>
    </location>
</feature>
<dbReference type="InterPro" id="IPR050277">
    <property type="entry name" value="Sodium:Solute_Symporter"/>
</dbReference>
<dbReference type="InterPro" id="IPR001734">
    <property type="entry name" value="Na/solute_symporter"/>
</dbReference>
<dbReference type="Proteomes" id="UP000616114">
    <property type="component" value="Unassembled WGS sequence"/>
</dbReference>
<dbReference type="InterPro" id="IPR038377">
    <property type="entry name" value="Na/Glc_symporter_sf"/>
</dbReference>
<feature type="transmembrane region" description="Helical" evidence="11">
    <location>
        <begin position="74"/>
        <end position="95"/>
    </location>
</feature>
<dbReference type="PANTHER" id="PTHR48086:SF6">
    <property type="entry name" value="CATION_ACETATE SYMPORTER ACTP"/>
    <property type="match status" value="1"/>
</dbReference>
<comment type="caution">
    <text evidence="12">The sequence shown here is derived from an EMBL/GenBank/DDBJ whole genome shotgun (WGS) entry which is preliminary data.</text>
</comment>
<name>A0A8J2TYG9_9MICO</name>
<feature type="transmembrane region" description="Helical" evidence="11">
    <location>
        <begin position="44"/>
        <end position="68"/>
    </location>
</feature>
<keyword evidence="6" id="KW-0769">Symport</keyword>
<dbReference type="EMBL" id="BMFY01000007">
    <property type="protein sequence ID" value="GGA16293.1"/>
    <property type="molecule type" value="Genomic_DNA"/>
</dbReference>
<dbReference type="RefSeq" id="WP_188550685.1">
    <property type="nucleotide sequence ID" value="NZ_BMFY01000007.1"/>
</dbReference>
<evidence type="ECO:0000256" key="1">
    <source>
        <dbReference type="ARBA" id="ARBA00004651"/>
    </source>
</evidence>
<feature type="transmembrane region" description="Helical" evidence="11">
    <location>
        <begin position="6"/>
        <end position="23"/>
    </location>
</feature>
<reference evidence="12" key="1">
    <citation type="journal article" date="2014" name="Int. J. Syst. Evol. Microbiol.">
        <title>Complete genome sequence of Corynebacterium casei LMG S-19264T (=DSM 44701T), isolated from a smear-ripened cheese.</title>
        <authorList>
            <consortium name="US DOE Joint Genome Institute (JGI-PGF)"/>
            <person name="Walter F."/>
            <person name="Albersmeier A."/>
            <person name="Kalinowski J."/>
            <person name="Ruckert C."/>
        </authorList>
    </citation>
    <scope>NUCLEOTIDE SEQUENCE</scope>
    <source>
        <strain evidence="12">CGMCC 1.12785</strain>
    </source>
</reference>
<evidence type="ECO:0000256" key="7">
    <source>
        <dbReference type="ARBA" id="ARBA00022989"/>
    </source>
</evidence>
<keyword evidence="3" id="KW-0813">Transport</keyword>
<feature type="region of interest" description="Disordered" evidence="10">
    <location>
        <begin position="565"/>
        <end position="595"/>
    </location>
</feature>
<comment type="similarity">
    <text evidence="2 9">Belongs to the sodium:solute symporter (SSF) (TC 2.A.21) family.</text>
</comment>
<feature type="transmembrane region" description="Helical" evidence="11">
    <location>
        <begin position="402"/>
        <end position="424"/>
    </location>
</feature>
<dbReference type="AlphaFoldDB" id="A0A8J2TYG9"/>
<keyword evidence="4" id="KW-1003">Cell membrane</keyword>
<feature type="transmembrane region" description="Helical" evidence="11">
    <location>
        <begin position="154"/>
        <end position="174"/>
    </location>
</feature>
<organism evidence="12 13">
    <name type="scientific">Sediminivirga luteola</name>
    <dbReference type="NCBI Taxonomy" id="1774748"/>
    <lineage>
        <taxon>Bacteria</taxon>
        <taxon>Bacillati</taxon>
        <taxon>Actinomycetota</taxon>
        <taxon>Actinomycetes</taxon>
        <taxon>Micrococcales</taxon>
        <taxon>Brevibacteriaceae</taxon>
        <taxon>Sediminivirga</taxon>
    </lineage>
</organism>
<keyword evidence="8 11" id="KW-0472">Membrane</keyword>
<feature type="transmembrane region" description="Helical" evidence="11">
    <location>
        <begin position="295"/>
        <end position="319"/>
    </location>
</feature>
<evidence type="ECO:0000256" key="8">
    <source>
        <dbReference type="ARBA" id="ARBA00023136"/>
    </source>
</evidence>
<evidence type="ECO:0000313" key="13">
    <source>
        <dbReference type="Proteomes" id="UP000616114"/>
    </source>
</evidence>